<protein>
    <submittedName>
        <fullName evidence="1">Nucleotidyltransferase domain-containing protein</fullName>
    </submittedName>
</protein>
<comment type="caution">
    <text evidence="1">The sequence shown here is derived from an EMBL/GenBank/DDBJ whole genome shotgun (WGS) entry which is preliminary data.</text>
</comment>
<gene>
    <name evidence="1" type="ORF">ACFSJF_01225</name>
</gene>
<dbReference type="RefSeq" id="WP_377554648.1">
    <property type="nucleotide sequence ID" value="NZ_JBHUHQ010000002.1"/>
</dbReference>
<organism evidence="1 2">
    <name type="scientific">Ornithinibacillus salinisoli</name>
    <dbReference type="NCBI Taxonomy" id="1848459"/>
    <lineage>
        <taxon>Bacteria</taxon>
        <taxon>Bacillati</taxon>
        <taxon>Bacillota</taxon>
        <taxon>Bacilli</taxon>
        <taxon>Bacillales</taxon>
        <taxon>Bacillaceae</taxon>
        <taxon>Ornithinibacillus</taxon>
    </lineage>
</organism>
<dbReference type="InterPro" id="IPR043519">
    <property type="entry name" value="NT_sf"/>
</dbReference>
<dbReference type="Pfam" id="PF10706">
    <property type="entry name" value="Aminoglyc_resit"/>
    <property type="match status" value="1"/>
</dbReference>
<name>A0ABW4VYE9_9BACI</name>
<dbReference type="InterPro" id="IPR019646">
    <property type="entry name" value="Aminoglyc_AdlTrfase"/>
</dbReference>
<dbReference type="EMBL" id="JBHUHQ010000002">
    <property type="protein sequence ID" value="MFD2042930.1"/>
    <property type="molecule type" value="Genomic_DNA"/>
</dbReference>
<dbReference type="Proteomes" id="UP001597383">
    <property type="component" value="Unassembled WGS sequence"/>
</dbReference>
<evidence type="ECO:0000313" key="2">
    <source>
        <dbReference type="Proteomes" id="UP001597383"/>
    </source>
</evidence>
<proteinExistence type="predicted"/>
<keyword evidence="2" id="KW-1185">Reference proteome</keyword>
<evidence type="ECO:0000313" key="1">
    <source>
        <dbReference type="EMBL" id="MFD2042930.1"/>
    </source>
</evidence>
<sequence length="181" mass="20582">MLETLSIIGEKVNKMNISWGVGGSLLLSFHKLIDKPNDIDILVDEKNVDPFNSILSQIGKTKEAIHSDPFKTVYFSKYSIDSVDIDLMGGFAIQHNEGMYKLSFNEESVVAHKTINGVEIPLCSLEDWYILYWLIPGKQEKAILIENYLMDVGVTYPRFLEAALKQPLPYEVKERVKKLLS</sequence>
<dbReference type="Gene3D" id="3.30.460.40">
    <property type="match status" value="1"/>
</dbReference>
<accession>A0ABW4VYE9</accession>
<reference evidence="2" key="1">
    <citation type="journal article" date="2019" name="Int. J. Syst. Evol. Microbiol.">
        <title>The Global Catalogue of Microorganisms (GCM) 10K type strain sequencing project: providing services to taxonomists for standard genome sequencing and annotation.</title>
        <authorList>
            <consortium name="The Broad Institute Genomics Platform"/>
            <consortium name="The Broad Institute Genome Sequencing Center for Infectious Disease"/>
            <person name="Wu L."/>
            <person name="Ma J."/>
        </authorList>
    </citation>
    <scope>NUCLEOTIDE SEQUENCE [LARGE SCALE GENOMIC DNA]</scope>
    <source>
        <strain evidence="2">R28</strain>
    </source>
</reference>
<dbReference type="SUPFAM" id="SSF81301">
    <property type="entry name" value="Nucleotidyltransferase"/>
    <property type="match status" value="1"/>
</dbReference>